<proteinExistence type="predicted"/>
<evidence type="ECO:0000313" key="3">
    <source>
        <dbReference type="Proteomes" id="UP000466632"/>
    </source>
</evidence>
<name>A0A7I7P3W4_9MYCO</name>
<organism evidence="2 3">
    <name type="scientific">Mycobacterium seoulense</name>
    <dbReference type="NCBI Taxonomy" id="386911"/>
    <lineage>
        <taxon>Bacteria</taxon>
        <taxon>Bacillati</taxon>
        <taxon>Actinomycetota</taxon>
        <taxon>Actinomycetes</taxon>
        <taxon>Mycobacteriales</taxon>
        <taxon>Mycobacteriaceae</taxon>
        <taxon>Mycobacterium</taxon>
    </lineage>
</organism>
<keyword evidence="3" id="KW-1185">Reference proteome</keyword>
<dbReference type="AlphaFoldDB" id="A0A7I7P3W4"/>
<gene>
    <name evidence="2" type="ORF">MSEO_32510</name>
</gene>
<reference evidence="2 3" key="1">
    <citation type="journal article" date="2019" name="Emerg. Microbes Infect.">
        <title>Comprehensive subspecies identification of 175 nontuberculous mycobacteria species based on 7547 genomic profiles.</title>
        <authorList>
            <person name="Matsumoto Y."/>
            <person name="Kinjo T."/>
            <person name="Motooka D."/>
            <person name="Nabeya D."/>
            <person name="Jung N."/>
            <person name="Uechi K."/>
            <person name="Horii T."/>
            <person name="Iida T."/>
            <person name="Fujita J."/>
            <person name="Nakamura S."/>
        </authorList>
    </citation>
    <scope>NUCLEOTIDE SEQUENCE [LARGE SCALE GENOMIC DNA]</scope>
    <source>
        <strain evidence="2 3">JCM 16018</strain>
    </source>
</reference>
<sequence length="102" mass="11068">MRDQVGRVSEITWSKIQSGSLVLARTQAYAIRQLDAIAETLEKKADLGKIAKASKEAEPKVREWLAVIARCFQLHDGGGRAGTRSGARFRSRGSQQSPAGAD</sequence>
<dbReference type="KEGG" id="mseo:MSEO_32510"/>
<feature type="compositionally biased region" description="Low complexity" evidence="1">
    <location>
        <begin position="82"/>
        <end position="102"/>
    </location>
</feature>
<dbReference type="EMBL" id="AP022582">
    <property type="protein sequence ID" value="BBY02752.1"/>
    <property type="molecule type" value="Genomic_DNA"/>
</dbReference>
<dbReference type="Proteomes" id="UP000466632">
    <property type="component" value="Chromosome"/>
</dbReference>
<feature type="region of interest" description="Disordered" evidence="1">
    <location>
        <begin position="76"/>
        <end position="102"/>
    </location>
</feature>
<accession>A0A7I7P3W4</accession>
<protein>
    <submittedName>
        <fullName evidence="2">Uncharacterized protein</fullName>
    </submittedName>
</protein>
<evidence type="ECO:0000256" key="1">
    <source>
        <dbReference type="SAM" id="MobiDB-lite"/>
    </source>
</evidence>
<evidence type="ECO:0000313" key="2">
    <source>
        <dbReference type="EMBL" id="BBY02752.1"/>
    </source>
</evidence>